<feature type="compositionally biased region" description="Pro residues" evidence="4">
    <location>
        <begin position="343"/>
        <end position="352"/>
    </location>
</feature>
<evidence type="ECO:0000313" key="8">
    <source>
        <dbReference type="Proteomes" id="UP001205890"/>
    </source>
</evidence>
<dbReference type="NCBIfam" id="NF005495">
    <property type="entry name" value="PRK07109.1"/>
    <property type="match status" value="1"/>
</dbReference>
<name>A0ABT1LBS9_9HYPH</name>
<feature type="compositionally biased region" description="Basic and acidic residues" evidence="4">
    <location>
        <begin position="360"/>
        <end position="376"/>
    </location>
</feature>
<dbReference type="Proteomes" id="UP001205890">
    <property type="component" value="Unassembled WGS sequence"/>
</dbReference>
<keyword evidence="2" id="KW-0560">Oxidoreductase</keyword>
<evidence type="ECO:0000256" key="5">
    <source>
        <dbReference type="SAM" id="Phobius"/>
    </source>
</evidence>
<dbReference type="Pfam" id="PF00106">
    <property type="entry name" value="adh_short"/>
    <property type="match status" value="1"/>
</dbReference>
<accession>A0ABT1LBS9</accession>
<dbReference type="Gene3D" id="3.40.50.720">
    <property type="entry name" value="NAD(P)-binding Rossmann-like Domain"/>
    <property type="match status" value="1"/>
</dbReference>
<comment type="caution">
    <text evidence="7">The sequence shown here is derived from an EMBL/GenBank/DDBJ whole genome shotgun (WGS) entry which is preliminary data.</text>
</comment>
<dbReference type="InterPro" id="IPR002347">
    <property type="entry name" value="SDR_fam"/>
</dbReference>
<dbReference type="SUPFAM" id="SSF51735">
    <property type="entry name" value="NAD(P)-binding Rossmann-fold domains"/>
    <property type="match status" value="1"/>
</dbReference>
<proteinExistence type="inferred from homology"/>
<keyword evidence="5" id="KW-0812">Transmembrane</keyword>
<keyword evidence="5" id="KW-1133">Transmembrane helix</keyword>
<gene>
    <name evidence="7" type="ORF">NK718_10505</name>
</gene>
<dbReference type="SMART" id="SM00822">
    <property type="entry name" value="PKS_KR"/>
    <property type="match status" value="1"/>
</dbReference>
<dbReference type="InterPro" id="IPR020904">
    <property type="entry name" value="Sc_DH/Rdtase_CS"/>
</dbReference>
<reference evidence="7 8" key="1">
    <citation type="submission" date="2022-07" db="EMBL/GenBank/DDBJ databases">
        <authorList>
            <person name="Li W.-J."/>
            <person name="Deng Q.-Q."/>
        </authorList>
    </citation>
    <scope>NUCLEOTIDE SEQUENCE [LARGE SCALE GENOMIC DNA]</scope>
    <source>
        <strain evidence="7 8">SYSU M60028</strain>
    </source>
</reference>
<dbReference type="PANTHER" id="PTHR44196">
    <property type="entry name" value="DEHYDROGENASE/REDUCTASE SDR FAMILY MEMBER 7B"/>
    <property type="match status" value="1"/>
</dbReference>
<dbReference type="PANTHER" id="PTHR44196:SF1">
    <property type="entry name" value="DEHYDROGENASE_REDUCTASE SDR FAMILY MEMBER 7B"/>
    <property type="match status" value="1"/>
</dbReference>
<keyword evidence="5" id="KW-0472">Membrane</keyword>
<feature type="region of interest" description="Disordered" evidence="4">
    <location>
        <begin position="332"/>
        <end position="376"/>
    </location>
</feature>
<protein>
    <submittedName>
        <fullName evidence="7">SDR family oxidoreductase</fullName>
    </submittedName>
</protein>
<dbReference type="RefSeq" id="WP_254741502.1">
    <property type="nucleotide sequence ID" value="NZ_JANCLU010000008.1"/>
</dbReference>
<organism evidence="7 8">
    <name type="scientific">Alsobacter ponti</name>
    <dbReference type="NCBI Taxonomy" id="2962936"/>
    <lineage>
        <taxon>Bacteria</taxon>
        <taxon>Pseudomonadati</taxon>
        <taxon>Pseudomonadota</taxon>
        <taxon>Alphaproteobacteria</taxon>
        <taxon>Hyphomicrobiales</taxon>
        <taxon>Alsobacteraceae</taxon>
        <taxon>Alsobacter</taxon>
    </lineage>
</organism>
<dbReference type="InterPro" id="IPR057326">
    <property type="entry name" value="KR_dom"/>
</dbReference>
<feature type="domain" description="Ketoreductase" evidence="6">
    <location>
        <begin position="11"/>
        <end position="196"/>
    </location>
</feature>
<dbReference type="PROSITE" id="PS00061">
    <property type="entry name" value="ADH_SHORT"/>
    <property type="match status" value="1"/>
</dbReference>
<dbReference type="EMBL" id="JANCLU010000008">
    <property type="protein sequence ID" value="MCP8938947.1"/>
    <property type="molecule type" value="Genomic_DNA"/>
</dbReference>
<dbReference type="PRINTS" id="PR00080">
    <property type="entry name" value="SDRFAMILY"/>
</dbReference>
<feature type="compositionally biased region" description="Basic and acidic residues" evidence="4">
    <location>
        <begin position="269"/>
        <end position="293"/>
    </location>
</feature>
<evidence type="ECO:0000259" key="6">
    <source>
        <dbReference type="SMART" id="SM00822"/>
    </source>
</evidence>
<evidence type="ECO:0000256" key="4">
    <source>
        <dbReference type="SAM" id="MobiDB-lite"/>
    </source>
</evidence>
<comment type="similarity">
    <text evidence="1 3">Belongs to the short-chain dehydrogenases/reductases (SDR) family.</text>
</comment>
<evidence type="ECO:0000256" key="2">
    <source>
        <dbReference type="ARBA" id="ARBA00023002"/>
    </source>
</evidence>
<evidence type="ECO:0000313" key="7">
    <source>
        <dbReference type="EMBL" id="MCP8938947.1"/>
    </source>
</evidence>
<dbReference type="PRINTS" id="PR00081">
    <property type="entry name" value="GDHRDH"/>
</dbReference>
<sequence>MAVSLKPLSEQTIVITGATSGIGLATAREAARRGARLVLMARGRPALQDVAADLERGGAQVEIVQGDVGRREDVQQACEAAMRRFGGFDTWVNNAGVSIWGRLMQVTDDDHRRLFDTNFWGVVHGSTVAAAHLRRKGGAIVNLGSVASDVSLPIQGMYAASKHAVKGFTDALRMELEEEGAPVSVTLIKPTSIDTPFPQNARNYTGHEPRLPAPAYAPEEAAYAILQAAEHPARDIYVGGAGRLMTGLGTLAPRMMDMYGETRAVREQLRPGQAHDPEGALHRPTRHGGEVRGHQPGPVFNRSLYTRAALHPVASLVVAAGVAAAASALMGAGRRRDAGRPAPARPTPPYRPARPTGVAGRREEDPSREDNWHTGP</sequence>
<feature type="transmembrane region" description="Helical" evidence="5">
    <location>
        <begin position="309"/>
        <end position="330"/>
    </location>
</feature>
<feature type="region of interest" description="Disordered" evidence="4">
    <location>
        <begin position="269"/>
        <end position="298"/>
    </location>
</feature>
<evidence type="ECO:0000256" key="3">
    <source>
        <dbReference type="RuleBase" id="RU000363"/>
    </source>
</evidence>
<dbReference type="InterPro" id="IPR036291">
    <property type="entry name" value="NAD(P)-bd_dom_sf"/>
</dbReference>
<keyword evidence="8" id="KW-1185">Reference proteome</keyword>
<evidence type="ECO:0000256" key="1">
    <source>
        <dbReference type="ARBA" id="ARBA00006484"/>
    </source>
</evidence>